<evidence type="ECO:0000259" key="1">
    <source>
        <dbReference type="Pfam" id="PF13480"/>
    </source>
</evidence>
<organism evidence="2 3">
    <name type="scientific">Pontibacter aquaedesilientis</name>
    <dbReference type="NCBI Taxonomy" id="2766980"/>
    <lineage>
        <taxon>Bacteria</taxon>
        <taxon>Pseudomonadati</taxon>
        <taxon>Bacteroidota</taxon>
        <taxon>Cytophagia</taxon>
        <taxon>Cytophagales</taxon>
        <taxon>Hymenobacteraceae</taxon>
        <taxon>Pontibacter</taxon>
    </lineage>
</organism>
<comment type="caution">
    <text evidence="2">The sequence shown here is derived from an EMBL/GenBank/DDBJ whole genome shotgun (WGS) entry which is preliminary data.</text>
</comment>
<dbReference type="InterPro" id="IPR016181">
    <property type="entry name" value="Acyl_CoA_acyltransferase"/>
</dbReference>
<reference evidence="2 3" key="1">
    <citation type="submission" date="2020-09" db="EMBL/GenBank/DDBJ databases">
        <title>Genome sequencing and assembly of Pontibacter sp.</title>
        <authorList>
            <person name="Chhetri G."/>
        </authorList>
    </citation>
    <scope>NUCLEOTIDE SEQUENCE [LARGE SCALE GENOMIC DNA]</scope>
    <source>
        <strain evidence="2 3">JH31</strain>
    </source>
</reference>
<dbReference type="Pfam" id="PF13480">
    <property type="entry name" value="Acetyltransf_6"/>
    <property type="match status" value="1"/>
</dbReference>
<dbReference type="Proteomes" id="UP000625551">
    <property type="component" value="Unassembled WGS sequence"/>
</dbReference>
<name>A0ABR7XK17_9BACT</name>
<protein>
    <submittedName>
        <fullName evidence="2">GNAT family N-acetyltransferase</fullName>
    </submittedName>
</protein>
<gene>
    <name evidence="2" type="ORF">H9Q13_11145</name>
</gene>
<dbReference type="SUPFAM" id="SSF55729">
    <property type="entry name" value="Acyl-CoA N-acyltransferases (Nat)"/>
    <property type="match status" value="1"/>
</dbReference>
<dbReference type="EMBL" id="JACXAJ010000004">
    <property type="protein sequence ID" value="MBD1397721.1"/>
    <property type="molecule type" value="Genomic_DNA"/>
</dbReference>
<dbReference type="InterPro" id="IPR038740">
    <property type="entry name" value="BioF2-like_GNAT_dom"/>
</dbReference>
<evidence type="ECO:0000313" key="3">
    <source>
        <dbReference type="Proteomes" id="UP000625551"/>
    </source>
</evidence>
<dbReference type="RefSeq" id="WP_191183868.1">
    <property type="nucleotide sequence ID" value="NZ_JACXAJ010000004.1"/>
</dbReference>
<keyword evidence="3" id="KW-1185">Reference proteome</keyword>
<accession>A0ABR7XK17</accession>
<proteinExistence type="predicted"/>
<sequence length="566" mass="64036">MEDDILIPTENINKAVELLIGEPVFAMLEDRDFQNGWDTLYEACPWGTVFQSRGFVGAWYRTYRERYLPVLALTRGPGGRLTGLLALAQAGAQPAAGAPLLGAGHFEAEYQCWLAAGQAQGEAFITAALEQLGRHFARSPVLFRFLPPGAPLDWARTDPGWRSRCVLQAARRPLMDTKDPNLSSLLKLSGQNKTKLNRLRRLGEVRLERVTDAGAFSAVLGELAVQYDFRQGALYNKNRFRENPRKAIFLQELFNQGLLHVTVQKLNEEIIAAMVAVSGKGWVHLQGLNIHSPFYAKHSPGMLHFFMLGDLLAKEDVQMFDLTPGGDFYKERFATTNDWVFNLAITSDPFYQFKKRIRKKLHDYLISSGSKPMAFEIVIHRKLDTFKNITRYILKEKGLFNTLLSQASHVFGTKPSKVYLMSSLLEQHYKALPIKEDSLGDLLEYEPKGFSMSRWTFLEQAMHRFERGEQIYTYNCNGRLMAYAWLSISDGQKAKHSPPLPLNAPVLHNLYCHPDYLANFSTFLAAVINRVSLSSTTSQVYVIADERLAAIIQRASNTQVVFRLVT</sequence>
<evidence type="ECO:0000313" key="2">
    <source>
        <dbReference type="EMBL" id="MBD1397721.1"/>
    </source>
</evidence>
<feature type="domain" description="BioF2-like acetyltransferase" evidence="1">
    <location>
        <begin position="193"/>
        <end position="331"/>
    </location>
</feature>